<protein>
    <submittedName>
        <fullName evidence="3">Uncharacterized protein</fullName>
    </submittedName>
</protein>
<keyword evidence="2" id="KW-0732">Signal</keyword>
<keyword evidence="4" id="KW-1185">Reference proteome</keyword>
<dbReference type="EMBL" id="VLLP01000001">
    <property type="protein sequence ID" value="TWJ28323.1"/>
    <property type="molecule type" value="Genomic_DNA"/>
</dbReference>
<evidence type="ECO:0000313" key="3">
    <source>
        <dbReference type="EMBL" id="TWJ28323.1"/>
    </source>
</evidence>
<reference evidence="3 4" key="1">
    <citation type="submission" date="2019-07" db="EMBL/GenBank/DDBJ databases">
        <title>R&amp;d 2014.</title>
        <authorList>
            <person name="Klenk H.-P."/>
        </authorList>
    </citation>
    <scope>NUCLEOTIDE SEQUENCE [LARGE SCALE GENOMIC DNA]</scope>
    <source>
        <strain evidence="3 4">DSM 43912</strain>
    </source>
</reference>
<feature type="chain" id="PRO_5038968254" evidence="2">
    <location>
        <begin position="22"/>
        <end position="186"/>
    </location>
</feature>
<name>A0A562WDF5_9ACTN</name>
<evidence type="ECO:0000313" key="4">
    <source>
        <dbReference type="Proteomes" id="UP000319728"/>
    </source>
</evidence>
<dbReference type="AlphaFoldDB" id="A0A562WDF5"/>
<evidence type="ECO:0000256" key="1">
    <source>
        <dbReference type="SAM" id="MobiDB-lite"/>
    </source>
</evidence>
<evidence type="ECO:0000256" key="2">
    <source>
        <dbReference type="SAM" id="SignalP"/>
    </source>
</evidence>
<dbReference type="PROSITE" id="PS51257">
    <property type="entry name" value="PROKAR_LIPOPROTEIN"/>
    <property type="match status" value="1"/>
</dbReference>
<proteinExistence type="predicted"/>
<comment type="caution">
    <text evidence="3">The sequence shown here is derived from an EMBL/GenBank/DDBJ whole genome shotgun (WGS) entry which is preliminary data.</text>
</comment>
<gene>
    <name evidence="3" type="ORF">JD81_01827</name>
</gene>
<organism evidence="3 4">
    <name type="scientific">Micromonospora sagamiensis</name>
    <dbReference type="NCBI Taxonomy" id="47875"/>
    <lineage>
        <taxon>Bacteria</taxon>
        <taxon>Bacillati</taxon>
        <taxon>Actinomycetota</taxon>
        <taxon>Actinomycetes</taxon>
        <taxon>Micromonosporales</taxon>
        <taxon>Micromonosporaceae</taxon>
        <taxon>Micromonospora</taxon>
    </lineage>
</organism>
<dbReference type="OrthoDB" id="3215293at2"/>
<dbReference type="Proteomes" id="UP000319728">
    <property type="component" value="Unassembled WGS sequence"/>
</dbReference>
<feature type="region of interest" description="Disordered" evidence="1">
    <location>
        <begin position="154"/>
        <end position="186"/>
    </location>
</feature>
<sequence>MTPRSKAAASLFLLILLAGCADDSSPGVEAGATSRQLATEGPSAFPNQGELNDIAARVRQLGEGALALIYAGIAIDVHDDRVDVWVTDPPRFRAAIGGMPWTQRVRLHPARHAAADLEPTFQRILREQDHWRQQGLPVVQSGVRHDGATLASRCASPCRPTPVTPGTSVGDVRRRPEPVAAGRETA</sequence>
<accession>A0A562WDF5</accession>
<dbReference type="RefSeq" id="WP_145816554.1">
    <property type="nucleotide sequence ID" value="NZ_AP023438.1"/>
</dbReference>
<feature type="signal peptide" evidence="2">
    <location>
        <begin position="1"/>
        <end position="21"/>
    </location>
</feature>